<dbReference type="STRING" id="266762.HQ36_07115"/>
<keyword evidence="1" id="KW-0732">Signal</keyword>
<reference evidence="2 3" key="1">
    <citation type="submission" date="2014-08" db="EMBL/GenBank/DDBJ databases">
        <title>Porphyromonas gingivicanis strain:COT-022_OH1391 Genome sequencing.</title>
        <authorList>
            <person name="Wallis C."/>
            <person name="Deusch O."/>
            <person name="O'Flynn C."/>
            <person name="Davis I."/>
            <person name="Jospin G."/>
            <person name="Darling A.E."/>
            <person name="Coil D.A."/>
            <person name="Alexiev A."/>
            <person name="Horsfall A."/>
            <person name="Kirkwood N."/>
            <person name="Harris S."/>
            <person name="Eisen J.A."/>
        </authorList>
    </citation>
    <scope>NUCLEOTIDE SEQUENCE [LARGE SCALE GENOMIC DNA]</scope>
    <source>
        <strain evidence="3">COT-022 OH1391</strain>
    </source>
</reference>
<evidence type="ECO:0000256" key="1">
    <source>
        <dbReference type="SAM" id="SignalP"/>
    </source>
</evidence>
<dbReference type="RefSeq" id="WP_036884742.1">
    <property type="nucleotide sequence ID" value="NZ_JQZW01000013.1"/>
</dbReference>
<comment type="caution">
    <text evidence="2">The sequence shown here is derived from an EMBL/GenBank/DDBJ whole genome shotgun (WGS) entry which is preliminary data.</text>
</comment>
<protein>
    <recommendedName>
        <fullName evidence="4">DUF4595 domain-containing protein</fullName>
    </recommendedName>
</protein>
<proteinExistence type="predicted"/>
<evidence type="ECO:0000313" key="3">
    <source>
        <dbReference type="Proteomes" id="UP000030134"/>
    </source>
</evidence>
<keyword evidence="3" id="KW-1185">Reference proteome</keyword>
<feature type="signal peptide" evidence="1">
    <location>
        <begin position="1"/>
        <end position="20"/>
    </location>
</feature>
<gene>
    <name evidence="2" type="ORF">HQ36_07115</name>
</gene>
<dbReference type="EMBL" id="JQZW01000013">
    <property type="protein sequence ID" value="KGN97327.1"/>
    <property type="molecule type" value="Genomic_DNA"/>
</dbReference>
<organism evidence="2 3">
    <name type="scientific">Porphyromonas gingivicanis</name>
    <dbReference type="NCBI Taxonomy" id="266762"/>
    <lineage>
        <taxon>Bacteria</taxon>
        <taxon>Pseudomonadati</taxon>
        <taxon>Bacteroidota</taxon>
        <taxon>Bacteroidia</taxon>
        <taxon>Bacteroidales</taxon>
        <taxon>Porphyromonadaceae</taxon>
        <taxon>Porphyromonas</taxon>
    </lineage>
</organism>
<evidence type="ECO:0000313" key="2">
    <source>
        <dbReference type="EMBL" id="KGN97327.1"/>
    </source>
</evidence>
<sequence length="398" mass="45624">MKKFFYTLVVAFLSTFLLHAQLPAIGGPGTLSSRNYKYRLKSFIEHRSDTPALYRYVYDKDGYINELLISTEFDTDQKRTRYVYNDKKQLVERVTEKGLNFEINESKNTYEYDDAGRLIRSIFLIWFEEEYVVFSQQSYEYEGASTTPNAITNETIDLRTQTRVSNTISLEYNAQQKITKILNKLTANGSFRNSSTINYDEQNRPSKLKVEVVDQGTGEKKTVTEDFVYEENGSITKTGTGDFINYIQYDETKKGSDTYFPAQYIDFFAMTGGNYYSIAFLYRMPYEGLAHQVTRISSTNGVGTPAEPQYDFEYEATPSDIAVDTIEKETSNCKFHTLNGELFAEISEELLNKEYHLYDSLGAIQSKGIIKTTSLFLGRLTSGVYILSIEGQSYKVIL</sequence>
<accession>A0A0A2G4G3</accession>
<dbReference type="AlphaFoldDB" id="A0A0A2G4G3"/>
<evidence type="ECO:0008006" key="4">
    <source>
        <dbReference type="Google" id="ProtNLM"/>
    </source>
</evidence>
<name>A0A0A2G4G3_9PORP</name>
<dbReference type="Proteomes" id="UP000030134">
    <property type="component" value="Unassembled WGS sequence"/>
</dbReference>
<feature type="chain" id="PRO_5001987618" description="DUF4595 domain-containing protein" evidence="1">
    <location>
        <begin position="21"/>
        <end position="398"/>
    </location>
</feature>
<dbReference type="OrthoDB" id="1077483at2"/>